<evidence type="ECO:0000313" key="3">
    <source>
        <dbReference type="Proteomes" id="UP001196338"/>
    </source>
</evidence>
<feature type="non-terminal residue" evidence="2">
    <location>
        <position position="89"/>
    </location>
</feature>
<reference evidence="2" key="2">
    <citation type="submission" date="2023-08" db="EMBL/GenBank/DDBJ databases">
        <title>Vibrio cholerae Outbreaks in Tanzania Exemplify Founder Flush: Simultaneous Increases in Population Size and Genetic Diversity.</title>
        <authorList>
            <person name="Debes A.K."/>
            <person name="Mohammed A."/>
            <person name="Maseke I."/>
            <person name="Almeida M."/>
            <person name="Li S."/>
            <person name="Matimba H."/>
            <person name="Joachim A."/>
            <person name="Mizinduko M."/>
            <person name="Nyanga S."/>
            <person name="Kelly M."/>
            <person name="Kachwamba Y."/>
            <person name="Schaffer A.M."/>
            <person name="Nyanga A.S."/>
            <person name="Mghamba J."/>
            <person name="Mosha F.S."/>
            <person name="Sack D.A."/>
            <person name="Stine O.C."/>
        </authorList>
    </citation>
    <scope>NUCLEOTIDE SEQUENCE</scope>
    <source>
        <strain evidence="2">TDS0091212</strain>
    </source>
</reference>
<dbReference type="Proteomes" id="UP001196338">
    <property type="component" value="Unassembled WGS sequence"/>
</dbReference>
<keyword evidence="1" id="KW-1133">Transmembrane helix</keyword>
<dbReference type="EMBL" id="JAHBND010001300">
    <property type="protein sequence ID" value="MBS7676493.1"/>
    <property type="molecule type" value="Genomic_DNA"/>
</dbReference>
<reference evidence="2" key="1">
    <citation type="submission" date="2021-05" db="EMBL/GenBank/DDBJ databases">
        <authorList>
            <person name="Stine C."/>
        </authorList>
    </citation>
    <scope>NUCLEOTIDE SEQUENCE</scope>
    <source>
        <strain evidence="2">TDS0091212</strain>
    </source>
</reference>
<feature type="transmembrane region" description="Helical" evidence="1">
    <location>
        <begin position="30"/>
        <end position="50"/>
    </location>
</feature>
<protein>
    <recommendedName>
        <fullName evidence="4">DUF4149 domain-containing protein</fullName>
    </recommendedName>
</protein>
<feature type="non-terminal residue" evidence="2">
    <location>
        <position position="1"/>
    </location>
</feature>
<keyword evidence="1" id="KW-0812">Transmembrane</keyword>
<evidence type="ECO:0000256" key="1">
    <source>
        <dbReference type="SAM" id="Phobius"/>
    </source>
</evidence>
<evidence type="ECO:0008006" key="4">
    <source>
        <dbReference type="Google" id="ProtNLM"/>
    </source>
</evidence>
<proteinExistence type="predicted"/>
<dbReference type="AlphaFoldDB" id="A0AAW4KVC3"/>
<accession>A0AAW4KVC3</accession>
<feature type="transmembrane region" description="Helical" evidence="1">
    <location>
        <begin position="70"/>
        <end position="87"/>
    </location>
</feature>
<name>A0AAW4KVC3_VIBCL</name>
<comment type="caution">
    <text evidence="2">The sequence shown here is derived from an EMBL/GenBank/DDBJ whole genome shotgun (WGS) entry which is preliminary data.</text>
</comment>
<sequence>YRIAALLATAGAFFFAEGFGSTGFNYKHSAWTGTYVLFGVLMVPALLTTFLMREPDVPLRTQLQAGRYSFMHQLVSVFVLIVLLVSVPA</sequence>
<organism evidence="2 3">
    <name type="scientific">Vibrio cholerae</name>
    <dbReference type="NCBI Taxonomy" id="666"/>
    <lineage>
        <taxon>Bacteria</taxon>
        <taxon>Pseudomonadati</taxon>
        <taxon>Pseudomonadota</taxon>
        <taxon>Gammaproteobacteria</taxon>
        <taxon>Vibrionales</taxon>
        <taxon>Vibrionaceae</taxon>
        <taxon>Vibrio</taxon>
    </lineage>
</organism>
<gene>
    <name evidence="2" type="ORF">KIN13_24190</name>
</gene>
<keyword evidence="1" id="KW-0472">Membrane</keyword>
<evidence type="ECO:0000313" key="2">
    <source>
        <dbReference type="EMBL" id="MBS7676493.1"/>
    </source>
</evidence>